<accession>A0A511YFR8</accession>
<reference evidence="2 3" key="1">
    <citation type="submission" date="2019-07" db="EMBL/GenBank/DDBJ databases">
        <title>Whole genome shotgun sequence of Chryseobacterium lathyri NBRC 105250.</title>
        <authorList>
            <person name="Hosoyama A."/>
            <person name="Uohara A."/>
            <person name="Ohji S."/>
            <person name="Ichikawa N."/>
        </authorList>
    </citation>
    <scope>NUCLEOTIDE SEQUENCE [LARGE SCALE GENOMIC DNA]</scope>
    <source>
        <strain evidence="2 3">NBRC 105250</strain>
    </source>
</reference>
<keyword evidence="1" id="KW-0732">Signal</keyword>
<sequence>MKTNLLQLSLFLLLACFFHAQVGINTVLPGSTLTVNGSIAGQYKISSTSATLGIGDFYMAFNGSTAGTFTLPAATVAAPAQGNILGRVYYIKNTGSAQLTVAASGAELIDNQTGSGVTSFKLNPAGYAMIISKGTVSGTTWELATFIDKTTATIAALGATDTVTYTGAAFTAFNNSIPQIIPFSVGDVIVNQGGSVTWNDAGDYWQILESGVYKIEGYSYFGSGGAPSGAFQWTGINLNITKNGTAIANIIGGNRGNFMDIIAQTANTPINVNCIVHLNAGDRVYLTMNWGAGDKPTTNAQITAPNSLIESRNFSLQQLSIP</sequence>
<feature type="chain" id="PRO_5021762187" description="C1q domain-containing protein" evidence="1">
    <location>
        <begin position="21"/>
        <end position="322"/>
    </location>
</feature>
<dbReference type="PROSITE" id="PS51257">
    <property type="entry name" value="PROKAR_LIPOPROTEIN"/>
    <property type="match status" value="1"/>
</dbReference>
<dbReference type="Gene3D" id="2.60.120.40">
    <property type="match status" value="1"/>
</dbReference>
<dbReference type="SUPFAM" id="SSF49842">
    <property type="entry name" value="TNF-like"/>
    <property type="match status" value="1"/>
</dbReference>
<organism evidence="2 3">
    <name type="scientific">Chryseobacterium lathyri</name>
    <dbReference type="NCBI Taxonomy" id="395933"/>
    <lineage>
        <taxon>Bacteria</taxon>
        <taxon>Pseudomonadati</taxon>
        <taxon>Bacteroidota</taxon>
        <taxon>Flavobacteriia</taxon>
        <taxon>Flavobacteriales</taxon>
        <taxon>Weeksellaceae</taxon>
        <taxon>Chryseobacterium group</taxon>
        <taxon>Chryseobacterium</taxon>
    </lineage>
</organism>
<dbReference type="Proteomes" id="UP000321150">
    <property type="component" value="Unassembled WGS sequence"/>
</dbReference>
<gene>
    <name evidence="2" type="ORF">CLA01_41140</name>
</gene>
<dbReference type="InterPro" id="IPR008983">
    <property type="entry name" value="Tumour_necrosis_fac-like_dom"/>
</dbReference>
<protein>
    <recommendedName>
        <fullName evidence="4">C1q domain-containing protein</fullName>
    </recommendedName>
</protein>
<dbReference type="RefSeq" id="WP_111961048.1">
    <property type="nucleotide sequence ID" value="NZ_BJYI01000025.1"/>
</dbReference>
<evidence type="ECO:0008006" key="4">
    <source>
        <dbReference type="Google" id="ProtNLM"/>
    </source>
</evidence>
<comment type="caution">
    <text evidence="2">The sequence shown here is derived from an EMBL/GenBank/DDBJ whole genome shotgun (WGS) entry which is preliminary data.</text>
</comment>
<dbReference type="AlphaFoldDB" id="A0A511YFR8"/>
<feature type="signal peptide" evidence="1">
    <location>
        <begin position="1"/>
        <end position="20"/>
    </location>
</feature>
<evidence type="ECO:0000313" key="3">
    <source>
        <dbReference type="Proteomes" id="UP000321150"/>
    </source>
</evidence>
<dbReference type="EMBL" id="BJYI01000025">
    <property type="protein sequence ID" value="GEN74042.1"/>
    <property type="molecule type" value="Genomic_DNA"/>
</dbReference>
<proteinExistence type="predicted"/>
<name>A0A511YFR8_9FLAO</name>
<evidence type="ECO:0000313" key="2">
    <source>
        <dbReference type="EMBL" id="GEN74042.1"/>
    </source>
</evidence>
<evidence type="ECO:0000256" key="1">
    <source>
        <dbReference type="SAM" id="SignalP"/>
    </source>
</evidence>
<dbReference type="OrthoDB" id="1272570at2"/>